<dbReference type="InterPro" id="IPR050248">
    <property type="entry name" value="Polysacc_deacetylase_ArnD"/>
</dbReference>
<evidence type="ECO:0000256" key="4">
    <source>
        <dbReference type="SAM" id="SignalP"/>
    </source>
</evidence>
<keyword evidence="4" id="KW-0732">Signal</keyword>
<dbReference type="OrthoDB" id="2649545at2"/>
<dbReference type="PANTHER" id="PTHR10587">
    <property type="entry name" value="GLYCOSYL TRANSFERASE-RELATED"/>
    <property type="match status" value="1"/>
</dbReference>
<evidence type="ECO:0000256" key="2">
    <source>
        <dbReference type="ARBA" id="ARBA00022801"/>
    </source>
</evidence>
<evidence type="ECO:0000313" key="7">
    <source>
        <dbReference type="Proteomes" id="UP000275368"/>
    </source>
</evidence>
<dbReference type="GO" id="GO:0046872">
    <property type="term" value="F:metal ion binding"/>
    <property type="evidence" value="ECO:0007669"/>
    <property type="project" value="UniProtKB-KW"/>
</dbReference>
<feature type="domain" description="NodB homology" evidence="5">
    <location>
        <begin position="95"/>
        <end position="278"/>
    </location>
</feature>
<gene>
    <name evidence="6" type="ORF">Back11_30510</name>
</gene>
<evidence type="ECO:0000259" key="5">
    <source>
        <dbReference type="PROSITE" id="PS51677"/>
    </source>
</evidence>
<name>A0A3G9ITJ4_9BACL</name>
<dbReference type="Proteomes" id="UP000275368">
    <property type="component" value="Chromosome"/>
</dbReference>
<dbReference type="PROSITE" id="PS51677">
    <property type="entry name" value="NODB"/>
    <property type="match status" value="1"/>
</dbReference>
<proteinExistence type="predicted"/>
<dbReference type="AlphaFoldDB" id="A0A3G9ITJ4"/>
<dbReference type="GO" id="GO:0016020">
    <property type="term" value="C:membrane"/>
    <property type="evidence" value="ECO:0007669"/>
    <property type="project" value="TreeGrafter"/>
</dbReference>
<dbReference type="SUPFAM" id="SSF88713">
    <property type="entry name" value="Glycoside hydrolase/deacetylase"/>
    <property type="match status" value="1"/>
</dbReference>
<reference evidence="6 7" key="1">
    <citation type="submission" date="2018-11" db="EMBL/GenBank/DDBJ databases">
        <title>Complete genome sequence of Paenibacillus baekrokdamisoli strain KCTC 33723.</title>
        <authorList>
            <person name="Kang S.W."/>
            <person name="Lee K.C."/>
            <person name="Kim K.K."/>
            <person name="Kim J.S."/>
            <person name="Kim D.S."/>
            <person name="Ko S.H."/>
            <person name="Yang S.H."/>
            <person name="Lee J.S."/>
        </authorList>
    </citation>
    <scope>NUCLEOTIDE SEQUENCE [LARGE SCALE GENOMIC DNA]</scope>
    <source>
        <strain evidence="6 7">KCTC 33723</strain>
    </source>
</reference>
<dbReference type="PANTHER" id="PTHR10587:SF133">
    <property type="entry name" value="CHITIN DEACETYLASE 1-RELATED"/>
    <property type="match status" value="1"/>
</dbReference>
<feature type="compositionally biased region" description="Basic residues" evidence="3">
    <location>
        <begin position="56"/>
        <end position="70"/>
    </location>
</feature>
<dbReference type="GO" id="GO:0016810">
    <property type="term" value="F:hydrolase activity, acting on carbon-nitrogen (but not peptide) bonds"/>
    <property type="evidence" value="ECO:0007669"/>
    <property type="project" value="InterPro"/>
</dbReference>
<evidence type="ECO:0000256" key="3">
    <source>
        <dbReference type="SAM" id="MobiDB-lite"/>
    </source>
</evidence>
<dbReference type="InterPro" id="IPR002509">
    <property type="entry name" value="NODB_dom"/>
</dbReference>
<dbReference type="Gene3D" id="3.20.20.370">
    <property type="entry name" value="Glycoside hydrolase/deacetylase"/>
    <property type="match status" value="1"/>
</dbReference>
<evidence type="ECO:0000313" key="6">
    <source>
        <dbReference type="EMBL" id="BBH21706.1"/>
    </source>
</evidence>
<dbReference type="EMBL" id="AP019308">
    <property type="protein sequence ID" value="BBH21706.1"/>
    <property type="molecule type" value="Genomic_DNA"/>
</dbReference>
<keyword evidence="2" id="KW-0378">Hydrolase</keyword>
<feature type="chain" id="PRO_5039319048" description="NodB homology domain-containing protein" evidence="4">
    <location>
        <begin position="27"/>
        <end position="297"/>
    </location>
</feature>
<feature type="signal peptide" evidence="4">
    <location>
        <begin position="1"/>
        <end position="26"/>
    </location>
</feature>
<protein>
    <recommendedName>
        <fullName evidence="5">NodB homology domain-containing protein</fullName>
    </recommendedName>
</protein>
<evidence type="ECO:0000256" key="1">
    <source>
        <dbReference type="ARBA" id="ARBA00022723"/>
    </source>
</evidence>
<organism evidence="6 7">
    <name type="scientific">Paenibacillus baekrokdamisoli</name>
    <dbReference type="NCBI Taxonomy" id="1712516"/>
    <lineage>
        <taxon>Bacteria</taxon>
        <taxon>Bacillati</taxon>
        <taxon>Bacillota</taxon>
        <taxon>Bacilli</taxon>
        <taxon>Bacillales</taxon>
        <taxon>Paenibacillaceae</taxon>
        <taxon>Paenibacillus</taxon>
    </lineage>
</organism>
<feature type="region of interest" description="Disordered" evidence="3">
    <location>
        <begin position="31"/>
        <end position="74"/>
    </location>
</feature>
<dbReference type="Pfam" id="PF01522">
    <property type="entry name" value="Polysacc_deac_1"/>
    <property type="match status" value="1"/>
</dbReference>
<keyword evidence="1" id="KW-0479">Metal-binding</keyword>
<dbReference type="InterPro" id="IPR011330">
    <property type="entry name" value="Glyco_hydro/deAcase_b/a-brl"/>
</dbReference>
<dbReference type="CDD" id="cd10917">
    <property type="entry name" value="CE4_NodB_like_6s_7s"/>
    <property type="match status" value="1"/>
</dbReference>
<sequence>MLSNRRLRQTILLLLAWSLLSISPHAAVADGKVEPSGHKLSSHADSLDSEPSFTAKQKKKKRQKRSRSRKQSNSWVNLQTQFPGIFVMGGPRNQRKVALTFDDVPDPRFTPQVLEILARYKVRATFFVVGSRAARHPDIVRRMQREGHIIGNHSYNHALFSRLSMTAFQQQIMKTERIIRPLAGYSPKMIRPPYGEILPKQVEWLKQNGYIVVNWDVDSADWRGLDSNRILINIKRTLQPGSIILQHAGGGKGQELNGTIAALPKLIQLLRSKGYTIVTLPELLGTPQSRQTNRSSK</sequence>
<dbReference type="GO" id="GO:0005975">
    <property type="term" value="P:carbohydrate metabolic process"/>
    <property type="evidence" value="ECO:0007669"/>
    <property type="project" value="InterPro"/>
</dbReference>
<accession>A0A3G9ITJ4</accession>
<dbReference type="KEGG" id="pbk:Back11_30510"/>
<keyword evidence="7" id="KW-1185">Reference proteome</keyword>